<dbReference type="AlphaFoldDB" id="A0A502CQ27"/>
<feature type="domain" description="Major facilitator superfamily (MFS) profile" evidence="7">
    <location>
        <begin position="235"/>
        <end position="446"/>
    </location>
</feature>
<proteinExistence type="predicted"/>
<dbReference type="PROSITE" id="PS50850">
    <property type="entry name" value="MFS"/>
    <property type="match status" value="1"/>
</dbReference>
<dbReference type="Pfam" id="PF07690">
    <property type="entry name" value="MFS_1"/>
    <property type="match status" value="1"/>
</dbReference>
<dbReference type="OrthoDB" id="9776171at2"/>
<feature type="transmembrane region" description="Helical" evidence="6">
    <location>
        <begin position="238"/>
        <end position="259"/>
    </location>
</feature>
<evidence type="ECO:0000256" key="5">
    <source>
        <dbReference type="SAM" id="MobiDB-lite"/>
    </source>
</evidence>
<organism evidence="8 9">
    <name type="scientific">Pedococcus bigeumensis</name>
    <dbReference type="NCBI Taxonomy" id="433644"/>
    <lineage>
        <taxon>Bacteria</taxon>
        <taxon>Bacillati</taxon>
        <taxon>Actinomycetota</taxon>
        <taxon>Actinomycetes</taxon>
        <taxon>Micrococcales</taxon>
        <taxon>Intrasporangiaceae</taxon>
        <taxon>Pedococcus</taxon>
    </lineage>
</organism>
<feature type="transmembrane region" description="Helical" evidence="6">
    <location>
        <begin position="304"/>
        <end position="324"/>
    </location>
</feature>
<protein>
    <submittedName>
        <fullName evidence="8">MFS transporter</fullName>
    </submittedName>
</protein>
<dbReference type="GO" id="GO:0005886">
    <property type="term" value="C:plasma membrane"/>
    <property type="evidence" value="ECO:0007669"/>
    <property type="project" value="UniProtKB-SubCell"/>
</dbReference>
<feature type="transmembrane region" description="Helical" evidence="6">
    <location>
        <begin position="370"/>
        <end position="387"/>
    </location>
</feature>
<evidence type="ECO:0000256" key="2">
    <source>
        <dbReference type="ARBA" id="ARBA00022692"/>
    </source>
</evidence>
<reference evidence="8 9" key="1">
    <citation type="journal article" date="2019" name="Environ. Microbiol.">
        <title>Species interactions and distinct microbial communities in high Arctic permafrost affected cryosols are associated with the CH4 and CO2 gas fluxes.</title>
        <authorList>
            <person name="Altshuler I."/>
            <person name="Hamel J."/>
            <person name="Turney S."/>
            <person name="Magnuson E."/>
            <person name="Levesque R."/>
            <person name="Greer C."/>
            <person name="Whyte L.G."/>
        </authorList>
    </citation>
    <scope>NUCLEOTIDE SEQUENCE [LARGE SCALE GENOMIC DNA]</scope>
    <source>
        <strain evidence="8 9">S9.3A</strain>
    </source>
</reference>
<feature type="transmembrane region" description="Helical" evidence="6">
    <location>
        <begin position="271"/>
        <end position="292"/>
    </location>
</feature>
<dbReference type="Proteomes" id="UP000317722">
    <property type="component" value="Unassembled WGS sequence"/>
</dbReference>
<evidence type="ECO:0000256" key="1">
    <source>
        <dbReference type="ARBA" id="ARBA00004651"/>
    </source>
</evidence>
<dbReference type="InterPro" id="IPR020846">
    <property type="entry name" value="MFS_dom"/>
</dbReference>
<keyword evidence="9" id="KW-1185">Reference proteome</keyword>
<evidence type="ECO:0000259" key="7">
    <source>
        <dbReference type="PROSITE" id="PS50850"/>
    </source>
</evidence>
<keyword evidence="3 6" id="KW-1133">Transmembrane helix</keyword>
<dbReference type="EMBL" id="RCZM01000006">
    <property type="protein sequence ID" value="TPG13906.1"/>
    <property type="molecule type" value="Genomic_DNA"/>
</dbReference>
<evidence type="ECO:0000313" key="9">
    <source>
        <dbReference type="Proteomes" id="UP000317722"/>
    </source>
</evidence>
<evidence type="ECO:0000313" key="8">
    <source>
        <dbReference type="EMBL" id="TPG13906.1"/>
    </source>
</evidence>
<evidence type="ECO:0000256" key="3">
    <source>
        <dbReference type="ARBA" id="ARBA00022989"/>
    </source>
</evidence>
<dbReference type="PANTHER" id="PTHR23534">
    <property type="entry name" value="MFS PERMEASE"/>
    <property type="match status" value="1"/>
</dbReference>
<gene>
    <name evidence="8" type="ORF">EAH86_16895</name>
</gene>
<feature type="transmembrane region" description="Helical" evidence="6">
    <location>
        <begin position="181"/>
        <end position="199"/>
    </location>
</feature>
<feature type="transmembrane region" description="Helical" evidence="6">
    <location>
        <begin position="330"/>
        <end position="358"/>
    </location>
</feature>
<evidence type="ECO:0000256" key="6">
    <source>
        <dbReference type="SAM" id="Phobius"/>
    </source>
</evidence>
<dbReference type="InterPro" id="IPR011701">
    <property type="entry name" value="MFS"/>
</dbReference>
<dbReference type="InterPro" id="IPR036259">
    <property type="entry name" value="MFS_trans_sf"/>
</dbReference>
<comment type="subcellular location">
    <subcellularLocation>
        <location evidence="1">Cell membrane</location>
        <topology evidence="1">Multi-pass membrane protein</topology>
    </subcellularLocation>
</comment>
<keyword evidence="2 6" id="KW-0812">Transmembrane</keyword>
<feature type="region of interest" description="Disordered" evidence="5">
    <location>
        <begin position="420"/>
        <end position="446"/>
    </location>
</feature>
<evidence type="ECO:0000256" key="4">
    <source>
        <dbReference type="ARBA" id="ARBA00023136"/>
    </source>
</evidence>
<keyword evidence="4 6" id="KW-0472">Membrane</keyword>
<dbReference type="Gene3D" id="1.20.1250.20">
    <property type="entry name" value="MFS general substrate transporter like domains"/>
    <property type="match status" value="1"/>
</dbReference>
<dbReference type="GO" id="GO:0022857">
    <property type="term" value="F:transmembrane transporter activity"/>
    <property type="evidence" value="ECO:0007669"/>
    <property type="project" value="InterPro"/>
</dbReference>
<feature type="transmembrane region" description="Helical" evidence="6">
    <location>
        <begin position="393"/>
        <end position="413"/>
    </location>
</feature>
<feature type="transmembrane region" description="Helical" evidence="6">
    <location>
        <begin position="21"/>
        <end position="43"/>
    </location>
</feature>
<comment type="caution">
    <text evidence="8">The sequence shown here is derived from an EMBL/GenBank/DDBJ whole genome shotgun (WGS) entry which is preliminary data.</text>
</comment>
<dbReference type="SUPFAM" id="SSF103473">
    <property type="entry name" value="MFS general substrate transporter"/>
    <property type="match status" value="1"/>
</dbReference>
<name>A0A502CQ27_9MICO</name>
<dbReference type="PANTHER" id="PTHR23534:SF1">
    <property type="entry name" value="MAJOR FACILITATOR SUPERFAMILY PROTEIN"/>
    <property type="match status" value="1"/>
</dbReference>
<accession>A0A502CQ27</accession>
<sequence>MPSAAPDAPDRSVQRRTISTLIGTQVLVGVGVSAGAGVGALLAEDVGGSADLAGLGGTFQVLGGALIAIPMAHVMAARGRRLGLLVGYLIGIAGALTMIIAGAIRNFPLLLVGAALFGGSNAANSQARYAAADLADEAHRGRDLSTVVWATTIGAVFGPNLAGPGEPVARFLGIPALTGPYVFSLGGLVLGAILLFVRLRPDPLLLARERAAAIATEPLERQHGSIVRGWRTLLAHPGALLGLVTMALGHTVMVSVMVMTPLHMHHGGASLRIIGLVISLHVLGMFAFSPLTGLAVDRWGGRSCGLMGAVILVVAGLLAAQAPIGWSPGLAVGLFLLGLGWSFTLVAGSTLVVTSVPLAERAGAQGASDLVMGLAAGGGGALAGVVVGQLGYAVLGAGAAGLAAIVAIASLLIRVDRSVSGGSTSVSPDPVIPEAVLPDREGDQVG</sequence>
<feature type="transmembrane region" description="Helical" evidence="6">
    <location>
        <begin position="55"/>
        <end position="75"/>
    </location>
</feature>
<feature type="compositionally biased region" description="Basic and acidic residues" evidence="5">
    <location>
        <begin position="437"/>
        <end position="446"/>
    </location>
</feature>
<dbReference type="RefSeq" id="WP_140742888.1">
    <property type="nucleotide sequence ID" value="NZ_RCZM01000006.1"/>
</dbReference>
<feature type="transmembrane region" description="Helical" evidence="6">
    <location>
        <begin position="82"/>
        <end position="104"/>
    </location>
</feature>